<dbReference type="OrthoDB" id="6187633at2"/>
<sequence>MFRSIHIIDGRVLFDKEPQSWHAFSKDLDKLKIRQQHFAGQHVTARTALLQVFADKLEQNRDRLAEMVCAEVGRCLRECKAELDKSVELIRYYARLAPELLAHKTIATQASLSQVRFEPLGTVLAVMPWNYPVWQVLRFAVPALCTGNACAVKPAPSVAGVTAALFELVGDDLPFIPAWLDDADVLKAIEHTDAIAFTGSTRTGRILAAHAGLHLKKTVLELGGSNAFIVMPDADLVQAAKDACYSRFRDAGQSCNAAKRIIVTDEIAEEFVALFLAECAKLKMGNPMAAETTLAPLHRPDLRDKVHSQVEDALENGAVALCGGYLPEEKGCFYPATVLDNVSPKCRVYHEEVFGPVAVLLRARDRQHAVELANDNPFGLGASIYSADVTQAWYWAEQLQTGAVFINRHTSSDLRLPFGGVKASGYGRELSEFGLYEFVNVKSYWQK</sequence>
<dbReference type="EMBL" id="LR134533">
    <property type="protein sequence ID" value="VEJ49413.1"/>
    <property type="molecule type" value="Genomic_DNA"/>
</dbReference>
<dbReference type="InterPro" id="IPR016163">
    <property type="entry name" value="Ald_DH_C"/>
</dbReference>
<dbReference type="STRING" id="28091.SAMEA3174300_00872"/>
<dbReference type="InterPro" id="IPR016160">
    <property type="entry name" value="Ald_DH_CS_CYS"/>
</dbReference>
<dbReference type="InterPro" id="IPR047110">
    <property type="entry name" value="GABD/Sad-like"/>
</dbReference>
<protein>
    <submittedName>
        <fullName evidence="3">Aldehyde dehydrogenase</fullName>
        <ecNumber evidence="3">1.2.1.16</ecNumber>
    </submittedName>
</protein>
<keyword evidence="4" id="KW-1185">Reference proteome</keyword>
<dbReference type="Proteomes" id="UP000272771">
    <property type="component" value="Chromosome"/>
</dbReference>
<dbReference type="AlphaFoldDB" id="A0A448VI45"/>
<dbReference type="InterPro" id="IPR016161">
    <property type="entry name" value="Ald_DH/histidinol_DH"/>
</dbReference>
<dbReference type="PANTHER" id="PTHR43217">
    <property type="entry name" value="SUCCINATE SEMIALDEHYDE DEHYDROGENASE [NAD(P)+] SAD"/>
    <property type="match status" value="1"/>
</dbReference>
<evidence type="ECO:0000313" key="3">
    <source>
        <dbReference type="EMBL" id="VEJ49413.1"/>
    </source>
</evidence>
<name>A0A448VI45_9NEIS</name>
<evidence type="ECO:0000259" key="2">
    <source>
        <dbReference type="Pfam" id="PF00171"/>
    </source>
</evidence>
<dbReference type="PANTHER" id="PTHR43217:SF1">
    <property type="entry name" value="SUCCINATE SEMIALDEHYDE DEHYDROGENASE [NAD(P)+] SAD"/>
    <property type="match status" value="1"/>
</dbReference>
<reference evidence="3 4" key="1">
    <citation type="submission" date="2018-12" db="EMBL/GenBank/DDBJ databases">
        <authorList>
            <consortium name="Pathogen Informatics"/>
        </authorList>
    </citation>
    <scope>NUCLEOTIDE SEQUENCE [LARGE SCALE GENOMIC DNA]</scope>
    <source>
        <strain evidence="3 4">NCTC12742</strain>
    </source>
</reference>
<gene>
    <name evidence="3" type="primary">sad</name>
    <name evidence="3" type="ORF">NCTC12742_00186</name>
</gene>
<keyword evidence="1 3" id="KW-0560">Oxidoreductase</keyword>
<evidence type="ECO:0000313" key="4">
    <source>
        <dbReference type="Proteomes" id="UP000272771"/>
    </source>
</evidence>
<dbReference type="GO" id="GO:0004777">
    <property type="term" value="F:succinate-semialdehyde dehydrogenase (NAD+) activity"/>
    <property type="evidence" value="ECO:0007669"/>
    <property type="project" value="TreeGrafter"/>
</dbReference>
<dbReference type="FunFam" id="3.40.309.10:FF:000010">
    <property type="entry name" value="Gamma-aminobutyraldehyde dehydrogenase"/>
    <property type="match status" value="1"/>
</dbReference>
<dbReference type="RefSeq" id="WP_004284097.1">
    <property type="nucleotide sequence ID" value="NZ_CAUJRG010000003.1"/>
</dbReference>
<feature type="domain" description="Aldehyde dehydrogenase" evidence="2">
    <location>
        <begin position="35"/>
        <end position="443"/>
    </location>
</feature>
<dbReference type="PROSITE" id="PS00070">
    <property type="entry name" value="ALDEHYDE_DEHYDR_CYS"/>
    <property type="match status" value="1"/>
</dbReference>
<dbReference type="Gene3D" id="3.40.309.10">
    <property type="entry name" value="Aldehyde Dehydrogenase, Chain A, domain 2"/>
    <property type="match status" value="1"/>
</dbReference>
<organism evidence="3 4">
    <name type="scientific">Neisseria weaveri</name>
    <dbReference type="NCBI Taxonomy" id="28091"/>
    <lineage>
        <taxon>Bacteria</taxon>
        <taxon>Pseudomonadati</taxon>
        <taxon>Pseudomonadota</taxon>
        <taxon>Betaproteobacteria</taxon>
        <taxon>Neisseriales</taxon>
        <taxon>Neisseriaceae</taxon>
        <taxon>Neisseria</taxon>
    </lineage>
</organism>
<dbReference type="InterPro" id="IPR016162">
    <property type="entry name" value="Ald_DH_N"/>
</dbReference>
<dbReference type="EC" id="1.2.1.16" evidence="3"/>
<evidence type="ECO:0000256" key="1">
    <source>
        <dbReference type="ARBA" id="ARBA00023002"/>
    </source>
</evidence>
<dbReference type="SUPFAM" id="SSF53720">
    <property type="entry name" value="ALDH-like"/>
    <property type="match status" value="1"/>
</dbReference>
<dbReference type="Pfam" id="PF00171">
    <property type="entry name" value="Aldedh"/>
    <property type="match status" value="1"/>
</dbReference>
<dbReference type="Gene3D" id="3.40.605.10">
    <property type="entry name" value="Aldehyde Dehydrogenase, Chain A, domain 1"/>
    <property type="match status" value="1"/>
</dbReference>
<proteinExistence type="predicted"/>
<accession>A0A448VI45</accession>
<dbReference type="InterPro" id="IPR015590">
    <property type="entry name" value="Aldehyde_DH_dom"/>
</dbReference>